<dbReference type="PANTHER" id="PTHR30330:SF3">
    <property type="entry name" value="TRANSCRIPTIONAL REGULATOR, LRP FAMILY"/>
    <property type="match status" value="1"/>
</dbReference>
<keyword evidence="3" id="KW-0813">Transport</keyword>
<keyword evidence="7 8" id="KW-0472">Membrane</keyword>
<feature type="transmembrane region" description="Helical" evidence="8">
    <location>
        <begin position="107"/>
        <end position="130"/>
    </location>
</feature>
<dbReference type="Proteomes" id="UP001519342">
    <property type="component" value="Unassembled WGS sequence"/>
</dbReference>
<feature type="transmembrane region" description="Helical" evidence="8">
    <location>
        <begin position="179"/>
        <end position="198"/>
    </location>
</feature>
<accession>A0ABS4GA37</accession>
<evidence type="ECO:0000313" key="9">
    <source>
        <dbReference type="EMBL" id="MBP1924531.1"/>
    </source>
</evidence>
<evidence type="ECO:0000256" key="4">
    <source>
        <dbReference type="ARBA" id="ARBA00022475"/>
    </source>
</evidence>
<protein>
    <submittedName>
        <fullName evidence="9">Na+/alanine symporter</fullName>
    </submittedName>
</protein>
<dbReference type="PROSITE" id="PS00873">
    <property type="entry name" value="NA_ALANINE_SYMP"/>
    <property type="match status" value="1"/>
</dbReference>
<dbReference type="EMBL" id="JAGGKS010000001">
    <property type="protein sequence ID" value="MBP1924531.1"/>
    <property type="molecule type" value="Genomic_DNA"/>
</dbReference>
<evidence type="ECO:0000256" key="3">
    <source>
        <dbReference type="ARBA" id="ARBA00022448"/>
    </source>
</evidence>
<evidence type="ECO:0000256" key="7">
    <source>
        <dbReference type="ARBA" id="ARBA00023136"/>
    </source>
</evidence>
<name>A0ABS4GA37_9FIRM</name>
<feature type="transmembrane region" description="Helical" evidence="8">
    <location>
        <begin position="81"/>
        <end position="101"/>
    </location>
</feature>
<dbReference type="Pfam" id="PF01235">
    <property type="entry name" value="Na_Ala_symp"/>
    <property type="match status" value="1"/>
</dbReference>
<feature type="transmembrane region" description="Helical" evidence="8">
    <location>
        <begin position="155"/>
        <end position="173"/>
    </location>
</feature>
<sequence>MKDVIVNFINTATGMLWGPFMLILLLGGGVFLSFRLKFLQVTHFSYIWSQTLGSLFKKKKDSDGEKDAEGSLTPFQAMTTALASTVGAANIVGVPVAIYFGGPGAVFWMWITAILGMITMYSEVVLGIVFREKNSNGEYVGGPMYYLKNGLKSKFLQFFCLLYPLYMLFYFMVKNWQNIFLAKPFRLLCAMFILVRVLQGQLVDYSFYGYS</sequence>
<keyword evidence="6 8" id="KW-1133">Transmembrane helix</keyword>
<keyword evidence="5 8" id="KW-0812">Transmembrane</keyword>
<comment type="caution">
    <text evidence="9">The sequence shown here is derived from an EMBL/GenBank/DDBJ whole genome shotgun (WGS) entry which is preliminary data.</text>
</comment>
<gene>
    <name evidence="9" type="ORF">J2Z76_000384</name>
</gene>
<evidence type="ECO:0000256" key="1">
    <source>
        <dbReference type="ARBA" id="ARBA00004651"/>
    </source>
</evidence>
<evidence type="ECO:0000256" key="5">
    <source>
        <dbReference type="ARBA" id="ARBA00022692"/>
    </source>
</evidence>
<organism evidence="9 10">
    <name type="scientific">Sedimentibacter acidaminivorans</name>
    <dbReference type="NCBI Taxonomy" id="913099"/>
    <lineage>
        <taxon>Bacteria</taxon>
        <taxon>Bacillati</taxon>
        <taxon>Bacillota</taxon>
        <taxon>Tissierellia</taxon>
        <taxon>Sedimentibacter</taxon>
    </lineage>
</organism>
<proteinExistence type="inferred from homology"/>
<keyword evidence="4" id="KW-1003">Cell membrane</keyword>
<evidence type="ECO:0000256" key="2">
    <source>
        <dbReference type="ARBA" id="ARBA00009261"/>
    </source>
</evidence>
<evidence type="ECO:0000256" key="6">
    <source>
        <dbReference type="ARBA" id="ARBA00022989"/>
    </source>
</evidence>
<keyword evidence="10" id="KW-1185">Reference proteome</keyword>
<comment type="subcellular location">
    <subcellularLocation>
        <location evidence="1">Cell membrane</location>
        <topology evidence="1">Multi-pass membrane protein</topology>
    </subcellularLocation>
</comment>
<feature type="transmembrane region" description="Helical" evidence="8">
    <location>
        <begin position="16"/>
        <end position="34"/>
    </location>
</feature>
<reference evidence="9 10" key="1">
    <citation type="submission" date="2021-03" db="EMBL/GenBank/DDBJ databases">
        <title>Genomic Encyclopedia of Type Strains, Phase IV (KMG-IV): sequencing the most valuable type-strain genomes for metagenomic binning, comparative biology and taxonomic classification.</title>
        <authorList>
            <person name="Goeker M."/>
        </authorList>
    </citation>
    <scope>NUCLEOTIDE SEQUENCE [LARGE SCALE GENOMIC DNA]</scope>
    <source>
        <strain evidence="9 10">DSM 24004</strain>
    </source>
</reference>
<dbReference type="PANTHER" id="PTHR30330">
    <property type="entry name" value="AGSS FAMILY TRANSPORTER, SODIUM-ALANINE"/>
    <property type="match status" value="1"/>
</dbReference>
<evidence type="ECO:0000256" key="8">
    <source>
        <dbReference type="SAM" id="Phobius"/>
    </source>
</evidence>
<dbReference type="InterPro" id="IPR001463">
    <property type="entry name" value="Na/Ala_symport"/>
</dbReference>
<evidence type="ECO:0000313" key="10">
    <source>
        <dbReference type="Proteomes" id="UP001519342"/>
    </source>
</evidence>
<comment type="similarity">
    <text evidence="2">Belongs to the alanine or glycine:cation symporter (AGCS) (TC 2.A.25) family.</text>
</comment>